<dbReference type="GO" id="GO:0009966">
    <property type="term" value="P:regulation of signal transduction"/>
    <property type="evidence" value="ECO:0007669"/>
    <property type="project" value="UniProtKB-ARBA"/>
</dbReference>
<dbReference type="InterPro" id="IPR038765">
    <property type="entry name" value="Papain-like_cys_pep_sf"/>
</dbReference>
<comment type="catalytic activity">
    <reaction evidence="1">
        <text>Thiol-dependent hydrolysis of ester, thioester, amide, peptide and isopeptide bonds formed by the C-terminal Gly of ubiquitin (a 76-residue protein attached to proteins as an intracellular targeting signal).</text>
        <dbReference type="EC" id="3.4.19.12"/>
    </reaction>
</comment>
<dbReference type="GO" id="GO:0006508">
    <property type="term" value="P:proteolysis"/>
    <property type="evidence" value="ECO:0007669"/>
    <property type="project" value="UniProtKB-KW"/>
</dbReference>
<feature type="compositionally biased region" description="Basic and acidic residues" evidence="8">
    <location>
        <begin position="485"/>
        <end position="502"/>
    </location>
</feature>
<evidence type="ECO:0000256" key="3">
    <source>
        <dbReference type="ARBA" id="ARBA00012759"/>
    </source>
</evidence>
<evidence type="ECO:0000256" key="2">
    <source>
        <dbReference type="ARBA" id="ARBA00009085"/>
    </source>
</evidence>
<gene>
    <name evidence="10" type="ORF">ABEB36_003109</name>
</gene>
<dbReference type="Gene3D" id="3.90.70.10">
    <property type="entry name" value="Cysteine proteinases"/>
    <property type="match status" value="1"/>
</dbReference>
<dbReference type="PANTHER" id="PTHR24006:SF827">
    <property type="entry name" value="UBIQUITIN CARBOXYL-TERMINAL HYDROLASE 34"/>
    <property type="match status" value="1"/>
</dbReference>
<feature type="compositionally biased region" description="Basic and acidic residues" evidence="8">
    <location>
        <begin position="3242"/>
        <end position="3255"/>
    </location>
</feature>
<evidence type="ECO:0000256" key="1">
    <source>
        <dbReference type="ARBA" id="ARBA00000707"/>
    </source>
</evidence>
<dbReference type="InterPro" id="IPR021905">
    <property type="entry name" value="DUF3517"/>
</dbReference>
<comment type="caution">
    <text evidence="10">The sequence shown here is derived from an EMBL/GenBank/DDBJ whole genome shotgun (WGS) entry which is preliminary data.</text>
</comment>
<dbReference type="InterPro" id="IPR028889">
    <property type="entry name" value="USP"/>
</dbReference>
<reference evidence="10 11" key="1">
    <citation type="submission" date="2024-05" db="EMBL/GenBank/DDBJ databases">
        <title>Genetic variation in Jamaican populations of the coffee berry borer (Hypothenemus hampei).</title>
        <authorList>
            <person name="Errbii M."/>
            <person name="Myrie A."/>
        </authorList>
    </citation>
    <scope>NUCLEOTIDE SEQUENCE [LARGE SCALE GENOMIC DNA]</scope>
    <source>
        <strain evidence="10">JA-Hopewell-2020-01-JO</strain>
        <tissue evidence="10">Whole body</tissue>
    </source>
</reference>
<dbReference type="PANTHER" id="PTHR24006">
    <property type="entry name" value="UBIQUITIN CARBOXYL-TERMINAL HYDROLASE"/>
    <property type="match status" value="1"/>
</dbReference>
<dbReference type="GO" id="GO:0043687">
    <property type="term" value="P:post-translational protein modification"/>
    <property type="evidence" value="ECO:0007669"/>
    <property type="project" value="UniProtKB-ARBA"/>
</dbReference>
<feature type="region of interest" description="Disordered" evidence="8">
    <location>
        <begin position="540"/>
        <end position="559"/>
    </location>
</feature>
<keyword evidence="4" id="KW-0645">Protease</keyword>
<feature type="compositionally biased region" description="Basic and acidic residues" evidence="8">
    <location>
        <begin position="84"/>
        <end position="103"/>
    </location>
</feature>
<dbReference type="Pfam" id="PF12030">
    <property type="entry name" value="DUF3517"/>
    <property type="match status" value="1"/>
</dbReference>
<feature type="region of interest" description="Disordered" evidence="8">
    <location>
        <begin position="3222"/>
        <end position="3294"/>
    </location>
</feature>
<dbReference type="FunFam" id="3.90.70.10:FF:000014">
    <property type="entry name" value="Ubiquitin carboxyl-terminal hydrolase 34"/>
    <property type="match status" value="1"/>
</dbReference>
<feature type="region of interest" description="Disordered" evidence="8">
    <location>
        <begin position="474"/>
        <end position="503"/>
    </location>
</feature>
<proteinExistence type="inferred from homology"/>
<evidence type="ECO:0000313" key="10">
    <source>
        <dbReference type="EMBL" id="KAL1513739.1"/>
    </source>
</evidence>
<feature type="region of interest" description="Disordered" evidence="8">
    <location>
        <begin position="84"/>
        <end position="120"/>
    </location>
</feature>
<dbReference type="InterPro" id="IPR016024">
    <property type="entry name" value="ARM-type_fold"/>
</dbReference>
<keyword evidence="7" id="KW-0788">Thiol protease</keyword>
<evidence type="ECO:0000259" key="9">
    <source>
        <dbReference type="PROSITE" id="PS50235"/>
    </source>
</evidence>
<dbReference type="Pfam" id="PF00443">
    <property type="entry name" value="UCH"/>
    <property type="match status" value="1"/>
</dbReference>
<evidence type="ECO:0000256" key="7">
    <source>
        <dbReference type="ARBA" id="ARBA00022807"/>
    </source>
</evidence>
<dbReference type="Proteomes" id="UP001566132">
    <property type="component" value="Unassembled WGS sequence"/>
</dbReference>
<dbReference type="InterPro" id="IPR001394">
    <property type="entry name" value="Peptidase_C19_UCH"/>
</dbReference>
<dbReference type="SUPFAM" id="SSF48371">
    <property type="entry name" value="ARM repeat"/>
    <property type="match status" value="2"/>
</dbReference>
<evidence type="ECO:0000256" key="4">
    <source>
        <dbReference type="ARBA" id="ARBA00022670"/>
    </source>
</evidence>
<dbReference type="PROSITE" id="PS50235">
    <property type="entry name" value="USP_3"/>
    <property type="match status" value="1"/>
</dbReference>
<dbReference type="PROSITE" id="PS00973">
    <property type="entry name" value="USP_2"/>
    <property type="match status" value="1"/>
</dbReference>
<feature type="compositionally biased region" description="Low complexity" evidence="8">
    <location>
        <begin position="3256"/>
        <end position="3271"/>
    </location>
</feature>
<dbReference type="CDD" id="cd02659">
    <property type="entry name" value="peptidase_C19C"/>
    <property type="match status" value="1"/>
</dbReference>
<keyword evidence="5" id="KW-0833">Ubl conjugation pathway</keyword>
<organism evidence="10 11">
    <name type="scientific">Hypothenemus hampei</name>
    <name type="common">Coffee berry borer</name>
    <dbReference type="NCBI Taxonomy" id="57062"/>
    <lineage>
        <taxon>Eukaryota</taxon>
        <taxon>Metazoa</taxon>
        <taxon>Ecdysozoa</taxon>
        <taxon>Arthropoda</taxon>
        <taxon>Hexapoda</taxon>
        <taxon>Insecta</taxon>
        <taxon>Pterygota</taxon>
        <taxon>Neoptera</taxon>
        <taxon>Endopterygota</taxon>
        <taxon>Coleoptera</taxon>
        <taxon>Polyphaga</taxon>
        <taxon>Cucujiformia</taxon>
        <taxon>Curculionidae</taxon>
        <taxon>Scolytinae</taxon>
        <taxon>Hypothenemus</taxon>
    </lineage>
</organism>
<dbReference type="InterPro" id="IPR056850">
    <property type="entry name" value="ARM_UBP34_24_USP9X_Y"/>
</dbReference>
<dbReference type="PROSITE" id="PS00972">
    <property type="entry name" value="USP_1"/>
    <property type="match status" value="1"/>
</dbReference>
<accession>A0ABD1F9X1</accession>
<protein>
    <recommendedName>
        <fullName evidence="3">ubiquitinyl hydrolase 1</fullName>
        <ecNumber evidence="3">3.4.19.12</ecNumber>
    </recommendedName>
</protein>
<evidence type="ECO:0000313" key="11">
    <source>
        <dbReference type="Proteomes" id="UP001566132"/>
    </source>
</evidence>
<evidence type="ECO:0000256" key="6">
    <source>
        <dbReference type="ARBA" id="ARBA00022801"/>
    </source>
</evidence>
<evidence type="ECO:0000256" key="5">
    <source>
        <dbReference type="ARBA" id="ARBA00022786"/>
    </source>
</evidence>
<dbReference type="GO" id="GO:0004843">
    <property type="term" value="F:cysteine-type deubiquitinase activity"/>
    <property type="evidence" value="ECO:0007669"/>
    <property type="project" value="UniProtKB-EC"/>
</dbReference>
<dbReference type="EMBL" id="JBDJPC010000002">
    <property type="protein sequence ID" value="KAL1513739.1"/>
    <property type="molecule type" value="Genomic_DNA"/>
</dbReference>
<name>A0ABD1F9X1_HYPHA</name>
<dbReference type="EC" id="3.4.19.12" evidence="3"/>
<keyword evidence="11" id="KW-1185">Reference proteome</keyword>
<feature type="compositionally biased region" description="Polar residues" evidence="8">
    <location>
        <begin position="3230"/>
        <end position="3241"/>
    </location>
</feature>
<dbReference type="SUPFAM" id="SSF54001">
    <property type="entry name" value="Cysteine proteinases"/>
    <property type="match status" value="1"/>
</dbReference>
<dbReference type="InterPro" id="IPR050164">
    <property type="entry name" value="Peptidase_C19"/>
</dbReference>
<comment type="similarity">
    <text evidence="2">Belongs to the peptidase C19 family.</text>
</comment>
<keyword evidence="6" id="KW-0378">Hydrolase</keyword>
<evidence type="ECO:0000256" key="8">
    <source>
        <dbReference type="SAM" id="MobiDB-lite"/>
    </source>
</evidence>
<sequence>MCEACSDFVRLLISYETQVNREPIEQSVLTLNDINTTFVYVQTWPARQCMCCYRDPKNLERFSYLTQGLIFMAVSQLKDLVEKNSRNKTPEQDKSQNDNKVVEANDNSKNGTNPEDEKENCEVVERDKLLILVSKIFLLNFPLYVAFKHTIQSKVDDLSQQEMANLNMFCDLHDSEIPIYLLKNVSWFCKIGGLLAMTNCFTFLTTELLPVSTAHAMISIVCNLKLWMNYKTMVSLLVPLRSCVLRYMCKLSDQDLRTPTIKGMADFMWNAIKDPLDSPVAFDADGLNLAFKYFTSSTLTMRLAGITQINNQIGVLAEICVGESLPEAEAVPRHMADWLISNNIISHIFGPNLHVEVIKQSHIILNFLAMEGRITCEHMDIIWAAAQLKHCSKPVHDLLPGLVKHLPVAPTLHLYNLLTKLEPKDHTEQTLYLASALIKAVWSRGGSAPDVGLINVAASSAGIALHKCAPTSSENSVSLEASNSDEEHGESSGPSESHKSDSEEIDAVEIDDDEHGHIIVDNNGPPPCKLARKQILEREHEVQNSSTDTEIDGIPIKTSPIPEKIKWPATVKTKSERKAHIRKKILSNLNVLTEGVAIGSSSSQDEADSECPKIGKRRKFLRKQRVKRHKSHNKRGITRLARVDPLSEIDIDSDHDIKNLKTHSAQEGLMIPAQINSLVHPPDELKTNMYIEESSSCSELGKEDPHTIAQQSACGNYITIHSNTGHILEMLSGEEGEIEGDAEGSYSSRMSNKSEKNMADFDGEDSVCEEELAQLTDNHPNLNIHIIAHAPGKSPPIRMVDPRLSARFKPENVCQPGNTLLWDLLQDDKICQLGEGLALEAEKTLCNLICFMPDKDIKMKFIEGCLNNLANNVSVIVSLRMLPKLLTSFRGLDMHHVAHWAEKNHHMMTHFFNNLRAYTRNPEKSLPLYTHQMQVQVRLHFLSAIFSPMISPNTFKLSIDQVDTLWQCLAHDPECSDELFSWLLSQTKTNELHALRVDALRRLYLHHLPSLPPENFSMICLSLFQHLCGLHHLMTANLEDEEKENRNVGMDHMWKIALRANNTDVSMAAIGYINSYYMGQNLQNESQFVSQCMTNLKASSEDLLNHSCEEAALLCIQRALLLMKTHIETFRKRYAYHLRKWALEGNGIDSHSAALGELSGTPIRIVVQSGSCAERCVLEMLLTDYIADLRAEIVKWWEGILKIRAQEEGLNVPASVGKKPDTWIRIITQGQELSVDCDEKTLQEMGFKDNQITYISVGMSRNMKKREFLEAPSMQAAPPRDCLPGLLLLKPNYFEQLFALMHTLSAMKITIKGGRSIPHTKAQVLSRRVWDILSLMPTSPKLLQGFQQFNIPLSDLLDPSSSQKLMYSLYIVESLSMKQNKYGDRDEIWTEKFIQNGGLRYLYDIFMSGILQHESGDGSDWQQDCLAYLLKLLCHLGLDTLPFENRPSRNEKILIPSLNEAMLSMVDVKTTMSKLTGILKEASLPRDPNHYKTGFWGRAQVVHYAMALLVSWLHCSEEARQGLFESPDFSEWLQRLVLEDPEPAVRREVCSAIYRLCLGVSTRNDQIENSLVAPMLAQLLIYLEKAERMRPQRIEPMQSQEDGKEPYGPACRDYFWLVSRLVDSLPADLIKESLEEPQNCVIDINELTAKVAQSVLARDYLEVRHRTVEDDGLIGLLNVLTNLLKHRPPFQTSKGGQELLHKVFEFLFALPNPKLRHVPKCKSHRSRTAAFDLLVELVKASPENYAILHEKLLKQHQPGPNSPYPWDYWPHEDGRSECGYVGLTNLGATCYMASCMQHLYMMPQARASILGASTHNSKHEPTLKELQRMFAYLLESERKAYNPRSFCKVYTMDHQPLNTAEQKDMAEFFIDLVSKLEEMTPTLKEVIKKLFCGVISNNVVSLDCGHVSRTLEEFYTVRCQVADMRNLYESLDEVTVQDTLEGDNMYTCSQCGKKVRAEKRACFKKLPQILAFNTMRYTFNMLTMLKEKVNTHFSFPLRLNMAGYVEKTLMPQHYQENKLKEDPESEQYEYDLIGVTVHTGTADGGHYYSFIKDRTVASRDKWFLFNDAEVKPFDPNQIAAECFGGEMTSKTYDSVTDKFMDFSFEKTNSAYMLFYERCPVSLNDITESSSTNPDVTEPAVTSNPGPTFELSKELEDWIWQDNMHFIQDKNIFEHTYFNFMWQMCGYIPQTILPVEPNITRKAAQLSTSFFIETFIHAKEKPTMVQWVELVTKQFNACQDACVWFLEHMAHDVWWPVQVLLKCPNQMVRQMFQRLCIHVIQRLKLSHSSLYLKVDEELNVSSLDDLYNIHISKIGNASCVTKFIKTLLSLMEHGAKAHLKHLTEYFNFLYEFSKMGEEESKFLLAVGAINSMVHFYLGQKANDFIDVSEGEDDDEMVSIPPEKYKPASLDKMITLIASLVEKSRDCNMKLQLSERDYNAVAGGKGFSFLYQQIKDNINLQQTRNLIHSLCKGNNQLAQSIVCMISQAITRHSEVNLQGCQPFFKILTLLTENSNQSSASGSSQPCFTQLVLQKVWEAADCCPYSALDWLALQVTRNRLVHTWVLNSLDAWLEHFLIAHSNQRVRNTAGYLIVSLVPSTPFRQGFRASHRINREPQLSSEAQGVLHQIYTALLRLLPAAKHYTDIQQHGSTKLTTYFALLMYCCIGRTEKLMFGQYFLQLWHLFHPKLSEPSIPAYHNKQALLAFWNHVCTDCPENVQLMLANCHVIKNIAFNYILADHDDQEIVLYNRAMLPAYYGILRMMCQQSRVFTRNLANHQNLQWAFKNITPHPTQYPQAVEELFKLMQIMVMKLPEDTENDQREICTFKRTTITTYLQCLDVRTSWGTLINAFRVLIETSDDKLYVVYSGGLQIVFECFQNLHVMLHEATACHVVGDMLEILNILSDLLHAIRAYRDNKEAKNLISTTKDWLEVIRKLASLLNTYNPPEMRTLCIDVLKEFVVIMTPEAMQILVPLLSHCHSAFQDSHDAVPLGPYFPRRGHSLPIVAGKGGARPLRPMVQMTVPQNQLLECSRGIDPEYDKALDKFYTPYHDFIDTMFRLAVNNDTVQESLINLSAVIGFEAVPLHSIYFPKLWLDILKAPNIDRKYLNMLTSCNYFVDYMDAILLDERYSLTVDIIYEFLTSFFPKVSSHVLSEQTLRMIDSMVESLNESVNSSDILNSPKRLAGDFRALTLVYKCPEGKPPAVLKNALKILLIKTKEAIKKIDTSTKDKTDNQNTDSKPSTSKESPHEETTHPDKTNDSSNTDSVNSSGSDTTHSGSNDEAEVNANKQSGNGGTLLDGLKLLEKSIIELLAVVDKSDFSSNKQRTL</sequence>
<dbReference type="Pfam" id="PF25010">
    <property type="entry name" value="ARM_UBP24_USP9X-Y"/>
    <property type="match status" value="1"/>
</dbReference>
<dbReference type="InterPro" id="IPR018200">
    <property type="entry name" value="USP_CS"/>
</dbReference>
<feature type="domain" description="USP" evidence="9">
    <location>
        <begin position="1781"/>
        <end position="2118"/>
    </location>
</feature>